<evidence type="ECO:0000313" key="6">
    <source>
        <dbReference type="Proteomes" id="UP000240572"/>
    </source>
</evidence>
<comment type="similarity">
    <text evidence="1">Belongs to the BlaI transcriptional regulatory family.</text>
</comment>
<organism evidence="5 6">
    <name type="scientific">Taibaiella chishuiensis</name>
    <dbReference type="NCBI Taxonomy" id="1434707"/>
    <lineage>
        <taxon>Bacteria</taxon>
        <taxon>Pseudomonadati</taxon>
        <taxon>Bacteroidota</taxon>
        <taxon>Chitinophagia</taxon>
        <taxon>Chitinophagales</taxon>
        <taxon>Chitinophagaceae</taxon>
        <taxon>Taibaiella</taxon>
    </lineage>
</organism>
<reference evidence="5 6" key="1">
    <citation type="submission" date="2018-03" db="EMBL/GenBank/DDBJ databases">
        <title>Genomic Encyclopedia of Type Strains, Phase III (KMG-III): the genomes of soil and plant-associated and newly described type strains.</title>
        <authorList>
            <person name="Whitman W."/>
        </authorList>
    </citation>
    <scope>NUCLEOTIDE SEQUENCE [LARGE SCALE GENOMIC DNA]</scope>
    <source>
        <strain evidence="5 6">CGMCC 1.12700</strain>
    </source>
</reference>
<accession>A0A2P8DA24</accession>
<dbReference type="InterPro" id="IPR005650">
    <property type="entry name" value="BlaI_family"/>
</dbReference>
<dbReference type="Gene3D" id="1.10.4040.10">
    <property type="entry name" value="Penicillinase repressor domain"/>
    <property type="match status" value="1"/>
</dbReference>
<keyword evidence="6" id="KW-1185">Reference proteome</keyword>
<evidence type="ECO:0000256" key="4">
    <source>
        <dbReference type="ARBA" id="ARBA00023163"/>
    </source>
</evidence>
<dbReference type="RefSeq" id="WP_106520798.1">
    <property type="nucleotide sequence ID" value="NZ_PYGD01000001.1"/>
</dbReference>
<dbReference type="GO" id="GO:0045892">
    <property type="term" value="P:negative regulation of DNA-templated transcription"/>
    <property type="evidence" value="ECO:0007669"/>
    <property type="project" value="InterPro"/>
</dbReference>
<evidence type="ECO:0000256" key="1">
    <source>
        <dbReference type="ARBA" id="ARBA00011046"/>
    </source>
</evidence>
<keyword evidence="4" id="KW-0804">Transcription</keyword>
<evidence type="ECO:0000256" key="3">
    <source>
        <dbReference type="ARBA" id="ARBA00023125"/>
    </source>
</evidence>
<dbReference type="InterPro" id="IPR036388">
    <property type="entry name" value="WH-like_DNA-bd_sf"/>
</dbReference>
<dbReference type="PIRSF" id="PIRSF019455">
    <property type="entry name" value="CopR_AtkY"/>
    <property type="match status" value="1"/>
</dbReference>
<protein>
    <submittedName>
        <fullName evidence="5">Putative transcriptional regulator</fullName>
    </submittedName>
</protein>
<sequence>MEKLSAAEEEVMLAAWQTKGGFIRDFMAHMDTDVPYTTIASTVKNLEKKGYLSSSKQANSYYYVPAIAQEDYNRTNLSDVVRHYFANSYKDMVAFFAKDKKISPEELQEIIKLIEKQP</sequence>
<evidence type="ECO:0000313" key="5">
    <source>
        <dbReference type="EMBL" id="PSK94063.1"/>
    </source>
</evidence>
<dbReference type="Pfam" id="PF03965">
    <property type="entry name" value="Penicillinase_R"/>
    <property type="match status" value="1"/>
</dbReference>
<dbReference type="GO" id="GO:0003677">
    <property type="term" value="F:DNA binding"/>
    <property type="evidence" value="ECO:0007669"/>
    <property type="project" value="UniProtKB-KW"/>
</dbReference>
<name>A0A2P8DA24_9BACT</name>
<dbReference type="OrthoDB" id="1098508at2"/>
<dbReference type="SUPFAM" id="SSF46785">
    <property type="entry name" value="Winged helix' DNA-binding domain"/>
    <property type="match status" value="1"/>
</dbReference>
<dbReference type="Gene3D" id="1.10.10.10">
    <property type="entry name" value="Winged helix-like DNA-binding domain superfamily/Winged helix DNA-binding domain"/>
    <property type="match status" value="1"/>
</dbReference>
<proteinExistence type="inferred from homology"/>
<evidence type="ECO:0000256" key="2">
    <source>
        <dbReference type="ARBA" id="ARBA00023015"/>
    </source>
</evidence>
<gene>
    <name evidence="5" type="ORF">B0I18_101213</name>
</gene>
<dbReference type="Proteomes" id="UP000240572">
    <property type="component" value="Unassembled WGS sequence"/>
</dbReference>
<comment type="caution">
    <text evidence="5">The sequence shown here is derived from an EMBL/GenBank/DDBJ whole genome shotgun (WGS) entry which is preliminary data.</text>
</comment>
<keyword evidence="3" id="KW-0238">DNA-binding</keyword>
<dbReference type="AlphaFoldDB" id="A0A2P8DA24"/>
<dbReference type="EMBL" id="PYGD01000001">
    <property type="protein sequence ID" value="PSK94063.1"/>
    <property type="molecule type" value="Genomic_DNA"/>
</dbReference>
<dbReference type="InterPro" id="IPR036390">
    <property type="entry name" value="WH_DNA-bd_sf"/>
</dbReference>
<keyword evidence="2" id="KW-0805">Transcription regulation</keyword>